<name>A0AAU7BZ25_9RICK</name>
<proteinExistence type="predicted"/>
<accession>A0AAU7BZ25</accession>
<dbReference type="EMBL" id="CP157197">
    <property type="protein sequence ID" value="XBG66165.1"/>
    <property type="molecule type" value="Genomic_DNA"/>
</dbReference>
<reference evidence="1" key="1">
    <citation type="submission" date="2024-05" db="EMBL/GenBank/DDBJ databases">
        <title>Characterization of a novel Rickettsia species. (Rickettsia oklahomia sp. nov.) from Amblyomma americanum ticks.</title>
        <authorList>
            <person name="Korla P.K."/>
            <person name="Karounos M."/>
            <person name="Wilson J.M."/>
            <person name="Little S.E."/>
            <person name="Qurollo B.A."/>
        </authorList>
    </citation>
    <scope>NUCLEOTIDE SEQUENCE</scope>
    <source>
        <strain evidence="1">Oklahoma-10</strain>
    </source>
</reference>
<dbReference type="AlphaFoldDB" id="A0AAU7BZ25"/>
<organism evidence="1">
    <name type="scientific">Rickettsia oklahomensis</name>
    <dbReference type="NCBI Taxonomy" id="3141789"/>
    <lineage>
        <taxon>Bacteria</taxon>
        <taxon>Pseudomonadati</taxon>
        <taxon>Pseudomonadota</taxon>
        <taxon>Alphaproteobacteria</taxon>
        <taxon>Rickettsiales</taxon>
        <taxon>Rickettsiaceae</taxon>
        <taxon>Rickettsieae</taxon>
        <taxon>Rickettsia</taxon>
        <taxon>belli group</taxon>
    </lineage>
</organism>
<protein>
    <submittedName>
        <fullName evidence="1">Uncharacterized protein</fullName>
    </submittedName>
</protein>
<dbReference type="RefSeq" id="WP_347938781.1">
    <property type="nucleotide sequence ID" value="NZ_CP157197.1"/>
</dbReference>
<dbReference type="KEGG" id="rof:AAGW17_04260"/>
<gene>
    <name evidence="1" type="ORF">AAGW17_04260</name>
</gene>
<sequence>MSYYIAAGSMNIGVTYCSNKVINECNRNLISSYKKSGVIFFMLKNITKSEYIRSYEKFRM</sequence>
<evidence type="ECO:0000313" key="1">
    <source>
        <dbReference type="EMBL" id="XBG66165.1"/>
    </source>
</evidence>